<proteinExistence type="predicted"/>
<evidence type="ECO:0000313" key="3">
    <source>
        <dbReference type="WBParaSite" id="MBELARI_LOCUS13036"/>
    </source>
</evidence>
<organism evidence="2 3">
    <name type="scientific">Mesorhabditis belari</name>
    <dbReference type="NCBI Taxonomy" id="2138241"/>
    <lineage>
        <taxon>Eukaryota</taxon>
        <taxon>Metazoa</taxon>
        <taxon>Ecdysozoa</taxon>
        <taxon>Nematoda</taxon>
        <taxon>Chromadorea</taxon>
        <taxon>Rhabditida</taxon>
        <taxon>Rhabditina</taxon>
        <taxon>Rhabditomorpha</taxon>
        <taxon>Rhabditoidea</taxon>
        <taxon>Rhabditidae</taxon>
        <taxon>Mesorhabditinae</taxon>
        <taxon>Mesorhabditis</taxon>
    </lineage>
</organism>
<evidence type="ECO:0000313" key="2">
    <source>
        <dbReference type="Proteomes" id="UP000887575"/>
    </source>
</evidence>
<sequence length="120" mass="14416">MFALRSFCRDLFFLVALISICSKCDAKRTVSRSRRSVPSDEWTKSFQDYGGVPSDRFYRVNFYDAPFEKRSEQALRFLERPTRRDYNIWLKRLGKRADRNARSKDFGRVWLKKLGKRMLM</sequence>
<feature type="chain" id="PRO_5042099211" evidence="1">
    <location>
        <begin position="27"/>
        <end position="120"/>
    </location>
</feature>
<accession>A0AAF3EGB8</accession>
<name>A0AAF3EGB8_9BILA</name>
<evidence type="ECO:0000256" key="1">
    <source>
        <dbReference type="SAM" id="SignalP"/>
    </source>
</evidence>
<keyword evidence="1" id="KW-0732">Signal</keyword>
<feature type="signal peptide" evidence="1">
    <location>
        <begin position="1"/>
        <end position="26"/>
    </location>
</feature>
<protein>
    <submittedName>
        <fullName evidence="3">Uncharacterized protein</fullName>
    </submittedName>
</protein>
<reference evidence="3" key="1">
    <citation type="submission" date="2024-02" db="UniProtKB">
        <authorList>
            <consortium name="WormBaseParasite"/>
        </authorList>
    </citation>
    <scope>IDENTIFICATION</scope>
</reference>
<dbReference type="AlphaFoldDB" id="A0AAF3EGB8"/>
<keyword evidence="2" id="KW-1185">Reference proteome</keyword>
<dbReference type="WBParaSite" id="MBELARI_LOCUS13036">
    <property type="protein sequence ID" value="MBELARI_LOCUS13036"/>
    <property type="gene ID" value="MBELARI_LOCUS13036"/>
</dbReference>
<dbReference type="Proteomes" id="UP000887575">
    <property type="component" value="Unassembled WGS sequence"/>
</dbReference>